<dbReference type="STRING" id="363870.NG54_14225"/>
<name>A0A0A6VAV9_9BACI</name>
<dbReference type="EMBL" id="JRUN01000049">
    <property type="protein sequence ID" value="KHD84638.1"/>
    <property type="molecule type" value="Genomic_DNA"/>
</dbReference>
<dbReference type="InterPro" id="IPR021321">
    <property type="entry name" value="DUF2922"/>
</dbReference>
<proteinExistence type="predicted"/>
<dbReference type="Proteomes" id="UP000476934">
    <property type="component" value="Unassembled WGS sequence"/>
</dbReference>
<dbReference type="AlphaFoldDB" id="A0A0A6VAV9"/>
<evidence type="ECO:0000313" key="1">
    <source>
        <dbReference type="EMBL" id="KHD84638.1"/>
    </source>
</evidence>
<dbReference type="OrthoDB" id="2454247at2"/>
<sequence>MKTLELQFLSEDQKTVRVSIEDPIEPIDTAKIKDAMSNVLSSQVLVGSAGLPLTSMKGARLIEQNITNYTIEG</sequence>
<dbReference type="Proteomes" id="UP000030588">
    <property type="component" value="Unassembled WGS sequence"/>
</dbReference>
<dbReference type="RefSeq" id="WP_025730425.1">
    <property type="nucleotide sequence ID" value="NZ_JAAIWK010000004.1"/>
</dbReference>
<evidence type="ECO:0000313" key="3">
    <source>
        <dbReference type="Proteomes" id="UP000030588"/>
    </source>
</evidence>
<comment type="caution">
    <text evidence="1">The sequence shown here is derived from an EMBL/GenBank/DDBJ whole genome shotgun (WGS) entry which is preliminary data.</text>
</comment>
<dbReference type="Pfam" id="PF11148">
    <property type="entry name" value="DUF2922"/>
    <property type="match status" value="1"/>
</dbReference>
<reference evidence="2 4" key="3">
    <citation type="submission" date="2020-03" db="EMBL/GenBank/DDBJ databases">
        <title>Bacillus aquiflavi sp. nov., isolated from yellow water of strong flavor Chinese baijiu in Yibin region of China.</title>
        <authorList>
            <person name="Xie J."/>
        </authorList>
    </citation>
    <scope>NUCLEOTIDE SEQUENCE [LARGE SCALE GENOMIC DNA]</scope>
    <source>
        <strain evidence="2 4">Gsoil 114</strain>
    </source>
</reference>
<reference evidence="2 4" key="2">
    <citation type="submission" date="2020-02" db="EMBL/GenBank/DDBJ databases">
        <authorList>
            <person name="Feng H."/>
        </authorList>
    </citation>
    <scope>NUCLEOTIDE SEQUENCE [LARGE SCALE GENOMIC DNA]</scope>
    <source>
        <strain evidence="2 4">Gsoil 114</strain>
    </source>
</reference>
<dbReference type="EMBL" id="JAAIWK010000004">
    <property type="protein sequence ID" value="NEY19125.1"/>
    <property type="molecule type" value="Genomic_DNA"/>
</dbReference>
<evidence type="ECO:0000313" key="4">
    <source>
        <dbReference type="Proteomes" id="UP000476934"/>
    </source>
</evidence>
<evidence type="ECO:0000313" key="2">
    <source>
        <dbReference type="EMBL" id="NEY19125.1"/>
    </source>
</evidence>
<protein>
    <submittedName>
        <fullName evidence="2">DUF2922 domain-containing protein</fullName>
    </submittedName>
</protein>
<accession>A0A0A6VAV9</accession>
<gene>
    <name evidence="2" type="ORF">G4D61_03965</name>
    <name evidence="1" type="ORF">NG54_14225</name>
</gene>
<reference evidence="1 3" key="1">
    <citation type="submission" date="2014-10" db="EMBL/GenBank/DDBJ databases">
        <title>Draft genome of phytase producing Bacillus ginsengihumi strain M2.11.</title>
        <authorList>
            <person name="Toymentseva A."/>
            <person name="Boulygina E.A."/>
            <person name="Kazakov S.V."/>
            <person name="Kayumov I."/>
            <person name="Suleimanova A.D."/>
            <person name="Mardanova A.M."/>
            <person name="Maria S.N."/>
            <person name="Sergey M.Y."/>
            <person name="Sharipova M.R."/>
        </authorList>
    </citation>
    <scope>NUCLEOTIDE SEQUENCE [LARGE SCALE GENOMIC DNA]</scope>
    <source>
        <strain evidence="1 3">M2.11</strain>
    </source>
</reference>
<keyword evidence="4" id="KW-1185">Reference proteome</keyword>
<organism evidence="1 3">
    <name type="scientific">Heyndrickxia ginsengihumi</name>
    <dbReference type="NCBI Taxonomy" id="363870"/>
    <lineage>
        <taxon>Bacteria</taxon>
        <taxon>Bacillati</taxon>
        <taxon>Bacillota</taxon>
        <taxon>Bacilli</taxon>
        <taxon>Bacillales</taxon>
        <taxon>Bacillaceae</taxon>
        <taxon>Heyndrickxia</taxon>
    </lineage>
</organism>